<accession>A0A5D4MIV6</accession>
<comment type="caution">
    <text evidence="1">The sequence shown here is derived from an EMBL/GenBank/DDBJ whole genome shotgun (WGS) entry which is preliminary data.</text>
</comment>
<sequence length="96" mass="11245">MRKIVKYSKQTTEEFLIHLENKGFKFGEDAIGFIYFGKRSLNVTDEIVNTAIEITLKAQKRFDNSFYMSLLETLHSSKITTRKEAWRHVESLELLA</sequence>
<dbReference type="Pfam" id="PF19618">
    <property type="entry name" value="DUF6123"/>
    <property type="match status" value="1"/>
</dbReference>
<organism evidence="1 2">
    <name type="scientific">Rossellomorea vietnamensis</name>
    <dbReference type="NCBI Taxonomy" id="218284"/>
    <lineage>
        <taxon>Bacteria</taxon>
        <taxon>Bacillati</taxon>
        <taxon>Bacillota</taxon>
        <taxon>Bacilli</taxon>
        <taxon>Bacillales</taxon>
        <taxon>Bacillaceae</taxon>
        <taxon>Rossellomorea</taxon>
    </lineage>
</organism>
<gene>
    <name evidence="1" type="ORF">FZC84_03195</name>
</gene>
<proteinExistence type="predicted"/>
<protein>
    <submittedName>
        <fullName evidence="1">Uncharacterized protein</fullName>
    </submittedName>
</protein>
<dbReference type="InterPro" id="IPR046126">
    <property type="entry name" value="DUF6123"/>
</dbReference>
<evidence type="ECO:0000313" key="2">
    <source>
        <dbReference type="Proteomes" id="UP000325182"/>
    </source>
</evidence>
<reference evidence="1 2" key="1">
    <citation type="submission" date="2019-08" db="EMBL/GenBank/DDBJ databases">
        <title>Bacillus genomes from the desert of Cuatro Cienegas, Coahuila.</title>
        <authorList>
            <person name="Olmedo-Alvarez G."/>
        </authorList>
    </citation>
    <scope>NUCLEOTIDE SEQUENCE [LARGE SCALE GENOMIC DNA]</scope>
    <source>
        <strain evidence="1 2">CH128b_4D</strain>
    </source>
</reference>
<dbReference type="Proteomes" id="UP000325182">
    <property type="component" value="Unassembled WGS sequence"/>
</dbReference>
<dbReference type="EMBL" id="VTEG01000001">
    <property type="protein sequence ID" value="TYS01663.1"/>
    <property type="molecule type" value="Genomic_DNA"/>
</dbReference>
<name>A0A5D4MIV6_9BACI</name>
<dbReference type="AlphaFoldDB" id="A0A5D4MIV6"/>
<evidence type="ECO:0000313" key="1">
    <source>
        <dbReference type="EMBL" id="TYS01663.1"/>
    </source>
</evidence>